<evidence type="ECO:0000313" key="2">
    <source>
        <dbReference type="Proteomes" id="UP001595791"/>
    </source>
</evidence>
<comment type="caution">
    <text evidence="1">The sequence shown here is derived from an EMBL/GenBank/DDBJ whole genome shotgun (WGS) entry which is preliminary data.</text>
</comment>
<keyword evidence="2" id="KW-1185">Reference proteome</keyword>
<organism evidence="1 2">
    <name type="scientific">Chitinimonas lacunae</name>
    <dbReference type="NCBI Taxonomy" id="1963018"/>
    <lineage>
        <taxon>Bacteria</taxon>
        <taxon>Pseudomonadati</taxon>
        <taxon>Pseudomonadota</taxon>
        <taxon>Betaproteobacteria</taxon>
        <taxon>Neisseriales</taxon>
        <taxon>Chitinibacteraceae</taxon>
        <taxon>Chitinimonas</taxon>
    </lineage>
</organism>
<dbReference type="Proteomes" id="UP001595791">
    <property type="component" value="Unassembled WGS sequence"/>
</dbReference>
<name>A0ABV8MSH8_9NEIS</name>
<evidence type="ECO:0008006" key="3">
    <source>
        <dbReference type="Google" id="ProtNLM"/>
    </source>
</evidence>
<dbReference type="EMBL" id="JBHSBU010000001">
    <property type="protein sequence ID" value="MFC4161218.1"/>
    <property type="molecule type" value="Genomic_DNA"/>
</dbReference>
<dbReference type="PROSITE" id="PS51257">
    <property type="entry name" value="PROKAR_LIPOPROTEIN"/>
    <property type="match status" value="1"/>
</dbReference>
<dbReference type="RefSeq" id="WP_378166908.1">
    <property type="nucleotide sequence ID" value="NZ_JBHSBU010000001.1"/>
</dbReference>
<accession>A0ABV8MSH8</accession>
<proteinExistence type="predicted"/>
<reference evidence="2" key="1">
    <citation type="journal article" date="2019" name="Int. J. Syst. Evol. Microbiol.">
        <title>The Global Catalogue of Microorganisms (GCM) 10K type strain sequencing project: providing services to taxonomists for standard genome sequencing and annotation.</title>
        <authorList>
            <consortium name="The Broad Institute Genomics Platform"/>
            <consortium name="The Broad Institute Genome Sequencing Center for Infectious Disease"/>
            <person name="Wu L."/>
            <person name="Ma J."/>
        </authorList>
    </citation>
    <scope>NUCLEOTIDE SEQUENCE [LARGE SCALE GENOMIC DNA]</scope>
    <source>
        <strain evidence="2">LMG 29894</strain>
    </source>
</reference>
<evidence type="ECO:0000313" key="1">
    <source>
        <dbReference type="EMBL" id="MFC4161218.1"/>
    </source>
</evidence>
<protein>
    <recommendedName>
        <fullName evidence="3">Phosphodiester glycosidase domain-containing protein</fullName>
    </recommendedName>
</protein>
<gene>
    <name evidence="1" type="ORF">ACFOW7_17920</name>
</gene>
<sequence>MRYLMALCLAGLTQAAPPTIGGCPVLPADHVFNSRIDDLPVHPRSADFLTRINSGTRRLHLDLGRSEDMQSSEYWGIPYNVVSGDSITWQRVHYDQGWPGESDCADASRQAFSPCSVSAPVLPIPPSPKVEGGIETDPSREGDHHILMVDRDRCVLWESYHSYPRPGGGWDVLSTARFDLHSNRLRPAGWTSADAAGFPILPLLLRADEASLGEIRHALRFTIQSSKIRNSYVWPARHLTRNGDLSETRPPMGQLFRLKADYPIPANYTVQARAILTALKRYGMYLADGGSDMYIQGEPSARWEAATISQVQSVPHTAFEAVDLSSVASRPGFDPDSAALPPPAQHELLARVVSAGSATRLDLGLVLDAASRDQGRSGRLYIAALLPRNGTLLALTASQGWQLVQGLALPAYADVTLGRHQVELIRGADLSAFGPVQVYAGYGDSAEEMLAQGRYRLVYASE</sequence>